<gene>
    <name evidence="2" type="ORF">HDG69_003298</name>
</gene>
<keyword evidence="2" id="KW-0131">Cell cycle</keyword>
<name>A0ABX2A9I1_9MICO</name>
<sequence length="54" mass="6371">MYGGLWRILPGPAWFRVLFLLVMAVALVWVCFEWFFPWLSTYVPINDNTVEAHP</sequence>
<comment type="caution">
    <text evidence="2">The sequence shown here is derived from an EMBL/GenBank/DDBJ whole genome shotgun (WGS) entry which is preliminary data.</text>
</comment>
<dbReference type="GO" id="GO:0051301">
    <property type="term" value="P:cell division"/>
    <property type="evidence" value="ECO:0007669"/>
    <property type="project" value="UniProtKB-KW"/>
</dbReference>
<keyword evidence="2" id="KW-0132">Cell division</keyword>
<keyword evidence="3" id="KW-1185">Reference proteome</keyword>
<dbReference type="EMBL" id="JABEZU010000004">
    <property type="protein sequence ID" value="NOV98703.1"/>
    <property type="molecule type" value="Genomic_DNA"/>
</dbReference>
<dbReference type="RefSeq" id="WP_171784901.1">
    <property type="nucleotide sequence ID" value="NZ_BAAAML010000003.1"/>
</dbReference>
<evidence type="ECO:0000313" key="2">
    <source>
        <dbReference type="EMBL" id="NOV98703.1"/>
    </source>
</evidence>
<keyword evidence="1" id="KW-0472">Membrane</keyword>
<keyword evidence="1" id="KW-0812">Transmembrane</keyword>
<protein>
    <submittedName>
        <fullName evidence="2">Cell division septal protein FtsQ</fullName>
    </submittedName>
</protein>
<organism evidence="2 3">
    <name type="scientific">Isoptericola halotolerans</name>
    <dbReference type="NCBI Taxonomy" id="300560"/>
    <lineage>
        <taxon>Bacteria</taxon>
        <taxon>Bacillati</taxon>
        <taxon>Actinomycetota</taxon>
        <taxon>Actinomycetes</taxon>
        <taxon>Micrococcales</taxon>
        <taxon>Promicromonosporaceae</taxon>
        <taxon>Isoptericola</taxon>
    </lineage>
</organism>
<evidence type="ECO:0000256" key="1">
    <source>
        <dbReference type="SAM" id="Phobius"/>
    </source>
</evidence>
<accession>A0ABX2A9I1</accession>
<reference evidence="2 3" key="1">
    <citation type="submission" date="2020-05" db="EMBL/GenBank/DDBJ databases">
        <title>Genomic Encyclopedia of Type Strains, Phase III (KMG-III): the genomes of soil and plant-associated and newly described type strains.</title>
        <authorList>
            <person name="Whitman W."/>
        </authorList>
    </citation>
    <scope>NUCLEOTIDE SEQUENCE [LARGE SCALE GENOMIC DNA]</scope>
    <source>
        <strain evidence="2 3">KCTC 19046</strain>
    </source>
</reference>
<evidence type="ECO:0000313" key="3">
    <source>
        <dbReference type="Proteomes" id="UP000757540"/>
    </source>
</evidence>
<dbReference type="Proteomes" id="UP000757540">
    <property type="component" value="Unassembled WGS sequence"/>
</dbReference>
<feature type="transmembrane region" description="Helical" evidence="1">
    <location>
        <begin position="13"/>
        <end position="36"/>
    </location>
</feature>
<keyword evidence="1" id="KW-1133">Transmembrane helix</keyword>
<proteinExistence type="predicted"/>